<organism evidence="1 2">
    <name type="scientific">Candidatus Kaiserbacteria bacterium RIFCSPHIGHO2_01_FULL_49_13</name>
    <dbReference type="NCBI Taxonomy" id="1798477"/>
    <lineage>
        <taxon>Bacteria</taxon>
        <taxon>Candidatus Kaiseribacteriota</taxon>
    </lineage>
</organism>
<reference evidence="1 2" key="1">
    <citation type="journal article" date="2016" name="Nat. Commun.">
        <title>Thousands of microbial genomes shed light on interconnected biogeochemical processes in an aquifer system.</title>
        <authorList>
            <person name="Anantharaman K."/>
            <person name="Brown C.T."/>
            <person name="Hug L.A."/>
            <person name="Sharon I."/>
            <person name="Castelle C.J."/>
            <person name="Probst A.J."/>
            <person name="Thomas B.C."/>
            <person name="Singh A."/>
            <person name="Wilkins M.J."/>
            <person name="Karaoz U."/>
            <person name="Brodie E.L."/>
            <person name="Williams K.H."/>
            <person name="Hubbard S.S."/>
            <person name="Banfield J.F."/>
        </authorList>
    </citation>
    <scope>NUCLEOTIDE SEQUENCE [LARGE SCALE GENOMIC DNA]</scope>
</reference>
<accession>A0A1F6CE81</accession>
<evidence type="ECO:0000313" key="2">
    <source>
        <dbReference type="Proteomes" id="UP000178344"/>
    </source>
</evidence>
<gene>
    <name evidence="1" type="ORF">A2671_01345</name>
</gene>
<dbReference type="EMBL" id="MFKQ01000021">
    <property type="protein sequence ID" value="OGG47242.1"/>
    <property type="molecule type" value="Genomic_DNA"/>
</dbReference>
<dbReference type="Proteomes" id="UP000178344">
    <property type="component" value="Unassembled WGS sequence"/>
</dbReference>
<dbReference type="InterPro" id="IPR035093">
    <property type="entry name" value="RelE/ParE_toxin_dom_sf"/>
</dbReference>
<comment type="caution">
    <text evidence="1">The sequence shown here is derived from an EMBL/GenBank/DDBJ whole genome shotgun (WGS) entry which is preliminary data.</text>
</comment>
<dbReference type="SUPFAM" id="SSF143011">
    <property type="entry name" value="RelE-like"/>
    <property type="match status" value="1"/>
</dbReference>
<sequence>MIVYYHPRFQKSYRHLDQKTKNQSEIKIAIFKKNPFDSRLATHHLHGKLKNQLSFSVNARYRILFEFLDKKQDEIVFLDIGTHDLYK</sequence>
<proteinExistence type="predicted"/>
<evidence type="ECO:0008006" key="3">
    <source>
        <dbReference type="Google" id="ProtNLM"/>
    </source>
</evidence>
<name>A0A1F6CE81_9BACT</name>
<dbReference type="Gene3D" id="3.30.2310.20">
    <property type="entry name" value="RelE-like"/>
    <property type="match status" value="1"/>
</dbReference>
<dbReference type="AlphaFoldDB" id="A0A1F6CE81"/>
<protein>
    <recommendedName>
        <fullName evidence="3">Plasmid stabilization protein</fullName>
    </recommendedName>
</protein>
<evidence type="ECO:0000313" key="1">
    <source>
        <dbReference type="EMBL" id="OGG47242.1"/>
    </source>
</evidence>